<accession>A0ACC1HQ15</accession>
<organism evidence="1 2">
    <name type="scientific">Spiromyces aspiralis</name>
    <dbReference type="NCBI Taxonomy" id="68401"/>
    <lineage>
        <taxon>Eukaryota</taxon>
        <taxon>Fungi</taxon>
        <taxon>Fungi incertae sedis</taxon>
        <taxon>Zoopagomycota</taxon>
        <taxon>Kickxellomycotina</taxon>
        <taxon>Kickxellomycetes</taxon>
        <taxon>Kickxellales</taxon>
        <taxon>Kickxellaceae</taxon>
        <taxon>Spiromyces</taxon>
    </lineage>
</organism>
<protein>
    <submittedName>
        <fullName evidence="1">Tryptophan 2,3- dioxygenase</fullName>
        <ecNumber evidence="1">1.13.11.52</ecNumber>
    </submittedName>
</protein>
<evidence type="ECO:0000313" key="2">
    <source>
        <dbReference type="Proteomes" id="UP001145114"/>
    </source>
</evidence>
<comment type="caution">
    <text evidence="1">The sequence shown here is derived from an EMBL/GenBank/DDBJ whole genome shotgun (WGS) entry which is preliminary data.</text>
</comment>
<sequence>MARPLPLSSSPSSLPLPLEDYDVDLEFGFLPHDPPLKRLPDPYYEPWERLVDKLNHFILAGRLRDAVLE</sequence>
<dbReference type="Proteomes" id="UP001145114">
    <property type="component" value="Unassembled WGS sequence"/>
</dbReference>
<dbReference type="EC" id="1.13.11.52" evidence="1"/>
<keyword evidence="1" id="KW-0223">Dioxygenase</keyword>
<feature type="non-terminal residue" evidence="1">
    <location>
        <position position="69"/>
    </location>
</feature>
<name>A0ACC1HQ15_9FUNG</name>
<keyword evidence="1" id="KW-0560">Oxidoreductase</keyword>
<keyword evidence="2" id="KW-1185">Reference proteome</keyword>
<dbReference type="EMBL" id="JAMZIH010000986">
    <property type="protein sequence ID" value="KAJ1678628.1"/>
    <property type="molecule type" value="Genomic_DNA"/>
</dbReference>
<proteinExistence type="predicted"/>
<reference evidence="1" key="1">
    <citation type="submission" date="2022-06" db="EMBL/GenBank/DDBJ databases">
        <title>Phylogenomic reconstructions and comparative analyses of Kickxellomycotina fungi.</title>
        <authorList>
            <person name="Reynolds N.K."/>
            <person name="Stajich J.E."/>
            <person name="Barry K."/>
            <person name="Grigoriev I.V."/>
            <person name="Crous P."/>
            <person name="Smith M.E."/>
        </authorList>
    </citation>
    <scope>NUCLEOTIDE SEQUENCE</scope>
    <source>
        <strain evidence="1">RSA 2271</strain>
    </source>
</reference>
<gene>
    <name evidence="1" type="primary">BNA2</name>
    <name evidence="1" type="ORF">EV182_003662</name>
</gene>
<evidence type="ECO:0000313" key="1">
    <source>
        <dbReference type="EMBL" id="KAJ1678628.1"/>
    </source>
</evidence>